<dbReference type="InterPro" id="IPR007791">
    <property type="entry name" value="DjlA_N"/>
</dbReference>
<dbReference type="InterPro" id="IPR036869">
    <property type="entry name" value="J_dom_sf"/>
</dbReference>
<evidence type="ECO:0000259" key="2">
    <source>
        <dbReference type="PROSITE" id="PS50076"/>
    </source>
</evidence>
<dbReference type="Pfam" id="PF05099">
    <property type="entry name" value="TerB"/>
    <property type="match status" value="1"/>
</dbReference>
<dbReference type="CDD" id="cd06257">
    <property type="entry name" value="DnaJ"/>
    <property type="match status" value="1"/>
</dbReference>
<sequence length="263" mass="28805">MSLLLFVFNFIYGEIYIMAIWGKILGGAAGLLVGGPLGALVGGLAGHAVDKIRQAGEEPGGETGMHHVKQVAFTIAVIALGAKMAKADGVVTREEIDVFKRVFRIPANEEKNVGRVFNMARKDTAGYEEYAAQVERMFRDTPQMMEDLLHGLFSIAMADGVLHPDEDIYLQNVAGIFGFNEAAYARIKSYHAKDGESDPYQILGVSADISNDELKKVHRRLILENHPDKVMAQGLPQEFVDVANDKLAKINAAYDEVSKIRGL</sequence>
<name>A0ABY4W3W5_9PROT</name>
<dbReference type="Gene3D" id="1.10.3680.10">
    <property type="entry name" value="TerB-like"/>
    <property type="match status" value="1"/>
</dbReference>
<dbReference type="Gene3D" id="1.10.287.110">
    <property type="entry name" value="DnaJ domain"/>
    <property type="match status" value="1"/>
</dbReference>
<dbReference type="CDD" id="cd07316">
    <property type="entry name" value="terB_like_DjlA"/>
    <property type="match status" value="1"/>
</dbReference>
<dbReference type="SMART" id="SM00271">
    <property type="entry name" value="DnaJ"/>
    <property type="match status" value="1"/>
</dbReference>
<dbReference type="EMBL" id="CP098747">
    <property type="protein sequence ID" value="USG60415.1"/>
    <property type="molecule type" value="Genomic_DNA"/>
</dbReference>
<dbReference type="InterPro" id="IPR029024">
    <property type="entry name" value="TerB-like"/>
</dbReference>
<organism evidence="3 4">
    <name type="scientific">Sneathiella marina</name>
    <dbReference type="NCBI Taxonomy" id="2950108"/>
    <lineage>
        <taxon>Bacteria</taxon>
        <taxon>Pseudomonadati</taxon>
        <taxon>Pseudomonadota</taxon>
        <taxon>Alphaproteobacteria</taxon>
        <taxon>Sneathiellales</taxon>
        <taxon>Sneathiellaceae</taxon>
        <taxon>Sneathiella</taxon>
    </lineage>
</organism>
<keyword evidence="4" id="KW-1185">Reference proteome</keyword>
<protein>
    <submittedName>
        <fullName evidence="3">TerB family tellurite resistance protein</fullName>
    </submittedName>
</protein>
<feature type="transmembrane region" description="Helical" evidence="1">
    <location>
        <begin position="23"/>
        <end position="45"/>
    </location>
</feature>
<dbReference type="InterPro" id="IPR001623">
    <property type="entry name" value="DnaJ_domain"/>
</dbReference>
<dbReference type="SUPFAM" id="SSF158682">
    <property type="entry name" value="TerB-like"/>
    <property type="match status" value="1"/>
</dbReference>
<dbReference type="Pfam" id="PF00226">
    <property type="entry name" value="DnaJ"/>
    <property type="match status" value="1"/>
</dbReference>
<dbReference type="Proteomes" id="UP001056291">
    <property type="component" value="Chromosome"/>
</dbReference>
<evidence type="ECO:0000313" key="4">
    <source>
        <dbReference type="Proteomes" id="UP001056291"/>
    </source>
</evidence>
<dbReference type="PROSITE" id="PS50076">
    <property type="entry name" value="DNAJ_2"/>
    <property type="match status" value="1"/>
</dbReference>
<dbReference type="RefSeq" id="WP_251933296.1">
    <property type="nucleotide sequence ID" value="NZ_CP098747.1"/>
</dbReference>
<accession>A0ABY4W3W5</accession>
<dbReference type="SUPFAM" id="SSF46565">
    <property type="entry name" value="Chaperone J-domain"/>
    <property type="match status" value="1"/>
</dbReference>
<evidence type="ECO:0000313" key="3">
    <source>
        <dbReference type="EMBL" id="USG60415.1"/>
    </source>
</evidence>
<reference evidence="3" key="1">
    <citation type="submission" date="2022-06" db="EMBL/GenBank/DDBJ databases">
        <title>Sneathiella actinostolidae sp. nov., isolated from a sea anemonein the Western Pacific Ocean.</title>
        <authorList>
            <person name="Wei M.J."/>
        </authorList>
    </citation>
    <scope>NUCLEOTIDE SEQUENCE</scope>
    <source>
        <strain evidence="3">PHK-P5</strain>
    </source>
</reference>
<feature type="domain" description="J" evidence="2">
    <location>
        <begin position="198"/>
        <end position="262"/>
    </location>
</feature>
<gene>
    <name evidence="3" type="ORF">NBZ79_14685</name>
</gene>
<evidence type="ECO:0000256" key="1">
    <source>
        <dbReference type="SAM" id="Phobius"/>
    </source>
</evidence>
<keyword evidence="1" id="KW-1133">Transmembrane helix</keyword>
<proteinExistence type="predicted"/>
<keyword evidence="1" id="KW-0812">Transmembrane</keyword>
<dbReference type="PRINTS" id="PR00625">
    <property type="entry name" value="JDOMAIN"/>
</dbReference>
<keyword evidence="1" id="KW-0472">Membrane</keyword>